<evidence type="ECO:0000313" key="2">
    <source>
        <dbReference type="EMBL" id="WNZ28088.1"/>
    </source>
</evidence>
<gene>
    <name evidence="2" type="ORF">HJG54_34865</name>
</gene>
<dbReference type="EMBL" id="CP053588">
    <property type="protein sequence ID" value="WNZ28088.1"/>
    <property type="molecule type" value="Genomic_DNA"/>
</dbReference>
<feature type="region of interest" description="Disordered" evidence="1">
    <location>
        <begin position="33"/>
        <end position="67"/>
    </location>
</feature>
<dbReference type="AlphaFoldDB" id="A0AA96WLV8"/>
<proteinExistence type="predicted"/>
<dbReference type="RefSeq" id="WP_106172994.1">
    <property type="nucleotide sequence ID" value="NZ_CP053588.1"/>
</dbReference>
<reference evidence="2" key="1">
    <citation type="submission" date="2020-05" db="EMBL/GenBank/DDBJ databases">
        <authorList>
            <person name="Zhu T."/>
            <person name="Keshari N."/>
            <person name="Lu X."/>
        </authorList>
    </citation>
    <scope>NUCLEOTIDE SEQUENCE</scope>
    <source>
        <strain evidence="2">NK1-12</strain>
        <plasmid evidence="2">p1</plasmid>
    </source>
</reference>
<sequence length="110" mass="12529">MPKRSKAARLIQQLQDWSDEELGDLAEMIQGLLESRQQEAEEKNQETREDGTPLGKHGGRGHIELKMIPDAKTGKTYGPYRYLRYWGVTKKGTMGLKSVYLGKFSEKGEE</sequence>
<evidence type="ECO:0000256" key="1">
    <source>
        <dbReference type="SAM" id="MobiDB-lite"/>
    </source>
</evidence>
<organism evidence="2">
    <name type="scientific">Leptolyngbya sp. NK1-12</name>
    <dbReference type="NCBI Taxonomy" id="2547451"/>
    <lineage>
        <taxon>Bacteria</taxon>
        <taxon>Bacillati</taxon>
        <taxon>Cyanobacteriota</taxon>
        <taxon>Cyanophyceae</taxon>
        <taxon>Leptolyngbyales</taxon>
        <taxon>Leptolyngbyaceae</taxon>
        <taxon>Leptolyngbya group</taxon>
        <taxon>Leptolyngbya</taxon>
    </lineage>
</organism>
<keyword evidence="2" id="KW-0614">Plasmid</keyword>
<protein>
    <submittedName>
        <fullName evidence="2">Uncharacterized protein</fullName>
    </submittedName>
</protein>
<geneLocation type="plasmid" evidence="2">
    <name>p1</name>
</geneLocation>
<feature type="compositionally biased region" description="Basic and acidic residues" evidence="1">
    <location>
        <begin position="36"/>
        <end position="51"/>
    </location>
</feature>
<name>A0AA96WLV8_9CYAN</name>
<accession>A0AA96WLV8</accession>